<evidence type="ECO:0000256" key="1">
    <source>
        <dbReference type="SAM" id="MobiDB-lite"/>
    </source>
</evidence>
<keyword evidence="2" id="KW-1133">Transmembrane helix</keyword>
<feature type="transmembrane region" description="Helical" evidence="2">
    <location>
        <begin position="124"/>
        <end position="147"/>
    </location>
</feature>
<gene>
    <name evidence="3" type="ORF">B0H17DRAFT_1084002</name>
</gene>
<evidence type="ECO:0000313" key="3">
    <source>
        <dbReference type="EMBL" id="KAJ7672795.1"/>
    </source>
</evidence>
<dbReference type="Proteomes" id="UP001221757">
    <property type="component" value="Unassembled WGS sequence"/>
</dbReference>
<reference evidence="3" key="1">
    <citation type="submission" date="2023-03" db="EMBL/GenBank/DDBJ databases">
        <title>Massive genome expansion in bonnet fungi (Mycena s.s.) driven by repeated elements and novel gene families across ecological guilds.</title>
        <authorList>
            <consortium name="Lawrence Berkeley National Laboratory"/>
            <person name="Harder C.B."/>
            <person name="Miyauchi S."/>
            <person name="Viragh M."/>
            <person name="Kuo A."/>
            <person name="Thoen E."/>
            <person name="Andreopoulos B."/>
            <person name="Lu D."/>
            <person name="Skrede I."/>
            <person name="Drula E."/>
            <person name="Henrissat B."/>
            <person name="Morin E."/>
            <person name="Kohler A."/>
            <person name="Barry K."/>
            <person name="LaButti K."/>
            <person name="Morin E."/>
            <person name="Salamov A."/>
            <person name="Lipzen A."/>
            <person name="Mereny Z."/>
            <person name="Hegedus B."/>
            <person name="Baldrian P."/>
            <person name="Stursova M."/>
            <person name="Weitz H."/>
            <person name="Taylor A."/>
            <person name="Grigoriev I.V."/>
            <person name="Nagy L.G."/>
            <person name="Martin F."/>
            <person name="Kauserud H."/>
        </authorList>
    </citation>
    <scope>NUCLEOTIDE SEQUENCE</scope>
    <source>
        <strain evidence="3">CBHHK067</strain>
    </source>
</reference>
<organism evidence="3 4">
    <name type="scientific">Mycena rosella</name>
    <name type="common">Pink bonnet</name>
    <name type="synonym">Agaricus rosellus</name>
    <dbReference type="NCBI Taxonomy" id="1033263"/>
    <lineage>
        <taxon>Eukaryota</taxon>
        <taxon>Fungi</taxon>
        <taxon>Dikarya</taxon>
        <taxon>Basidiomycota</taxon>
        <taxon>Agaricomycotina</taxon>
        <taxon>Agaricomycetes</taxon>
        <taxon>Agaricomycetidae</taxon>
        <taxon>Agaricales</taxon>
        <taxon>Marasmiineae</taxon>
        <taxon>Mycenaceae</taxon>
        <taxon>Mycena</taxon>
    </lineage>
</organism>
<keyword evidence="4" id="KW-1185">Reference proteome</keyword>
<sequence>MSSLRQRVPFQTAGDDEDDRGVVLDDVEQDELVSDLRERSVQTTARAILVLDAVLALSALLQIVYLLSPSKASPLLALVPASAPASAAPDADPPLPTAFALLALALHANLALHLHRAHFSSSPALTPLSYPLCYALAAVAPTLALFLARAWQATVWAAVPALVVGLVHSVHSTLQEGDEALAELESLKYRAPGP</sequence>
<comment type="caution">
    <text evidence="3">The sequence shown here is derived from an EMBL/GenBank/DDBJ whole genome shotgun (WGS) entry which is preliminary data.</text>
</comment>
<keyword evidence="2" id="KW-0812">Transmembrane</keyword>
<evidence type="ECO:0000313" key="4">
    <source>
        <dbReference type="Proteomes" id="UP001221757"/>
    </source>
</evidence>
<feature type="transmembrane region" description="Helical" evidence="2">
    <location>
        <begin position="47"/>
        <end position="68"/>
    </location>
</feature>
<evidence type="ECO:0000256" key="2">
    <source>
        <dbReference type="SAM" id="Phobius"/>
    </source>
</evidence>
<proteinExistence type="predicted"/>
<dbReference type="AlphaFoldDB" id="A0AAD7D0D0"/>
<protein>
    <submittedName>
        <fullName evidence="3">Uncharacterized protein</fullName>
    </submittedName>
</protein>
<dbReference type="EMBL" id="JARKIE010000166">
    <property type="protein sequence ID" value="KAJ7672795.1"/>
    <property type="molecule type" value="Genomic_DNA"/>
</dbReference>
<name>A0AAD7D0D0_MYCRO</name>
<keyword evidence="2" id="KW-0472">Membrane</keyword>
<feature type="region of interest" description="Disordered" evidence="1">
    <location>
        <begin position="1"/>
        <end position="21"/>
    </location>
</feature>
<accession>A0AAD7D0D0</accession>